<name>A0A8S3Q5Y8_MYTED</name>
<evidence type="ECO:0000313" key="4">
    <source>
        <dbReference type="Proteomes" id="UP000683360"/>
    </source>
</evidence>
<feature type="coiled-coil region" evidence="1">
    <location>
        <begin position="352"/>
        <end position="379"/>
    </location>
</feature>
<evidence type="ECO:0000256" key="2">
    <source>
        <dbReference type="SAM" id="MobiDB-lite"/>
    </source>
</evidence>
<sequence length="737" mass="85284">MTAVHAQFQIGTIVDLEGESYKIINYEKPYKHFAGHYTIQSVQTSRVVKVFKHQLCQSEPVNVEQFQEESQSDEELFNLNDDDLNIESADPPQNAVDEQDEENIVTVPAKKRFKSCSEIELDKISQARNEKNTDKQTQWGVQASDVYETIWRDRKENNNDHIIQTEFIISEKQSNVKDNEDDFLYKVIVYLSTGKVMIQGKDWQHFGDHIFEKCLQHIERVIDNQDQTSLKEGLSSPLACSKVSSGQDKNVQNINNSATTTKTATDTDVQKKSSIPKQTTDDDPKQQSVEFIINKLLNPIVNSMSVLEGAVVDIKSSVSNLLVNNQDYKDVITKELKNLGKTFNQSPTNLSNNMLEKQLKEKNDEVKKLTQKVEDMSKMYEKQCIKLQTEFAKKEERILEKVEEVNKLRDIAISDNEKLAIIVNLKEEKQTDLNHEFQNKLDEKDKMITALQDRIQNYLYDVNGDPWCKKVDNLNKREEKESITGTNNISMNEIQTINSQSVPNDEAYNQKRDEKEEGVSSRNEYDILFLHDSICNDIDMRRLIAGCKRNGEKQATYTIEETSSFISQISYVQSLILHIGINNLKSQPAEEVFTQFVDLVNQALENVISCNFCLNGEAIDQLFYNNTKLSREHGIKLLAGNLRRALFPELRSRQYDNIHKPTSRPYHERPYSYSSNEQPLRQERNYPNEYQRNTSYNRPNPEDNQLHLPYNRKHSQLFEPDNLAGKLHLPLKEAFRL</sequence>
<feature type="compositionally biased region" description="Polar residues" evidence="2">
    <location>
        <begin position="244"/>
        <end position="257"/>
    </location>
</feature>
<dbReference type="OrthoDB" id="6179748at2759"/>
<keyword evidence="1" id="KW-0175">Coiled coil</keyword>
<evidence type="ECO:0000256" key="1">
    <source>
        <dbReference type="SAM" id="Coils"/>
    </source>
</evidence>
<feature type="region of interest" description="Disordered" evidence="2">
    <location>
        <begin position="657"/>
        <end position="683"/>
    </location>
</feature>
<evidence type="ECO:0000313" key="3">
    <source>
        <dbReference type="EMBL" id="CAG2190182.1"/>
    </source>
</evidence>
<feature type="compositionally biased region" description="Low complexity" evidence="2">
    <location>
        <begin position="258"/>
        <end position="267"/>
    </location>
</feature>
<proteinExistence type="predicted"/>
<dbReference type="EMBL" id="CAJPWZ010000318">
    <property type="protein sequence ID" value="CAG2190182.1"/>
    <property type="molecule type" value="Genomic_DNA"/>
</dbReference>
<protein>
    <submittedName>
        <fullName evidence="3">Uncharacterized protein</fullName>
    </submittedName>
</protein>
<gene>
    <name evidence="3" type="ORF">MEDL_5504</name>
</gene>
<feature type="compositionally biased region" description="Basic and acidic residues" evidence="2">
    <location>
        <begin position="657"/>
        <end position="670"/>
    </location>
</feature>
<feature type="region of interest" description="Disordered" evidence="2">
    <location>
        <begin position="244"/>
        <end position="286"/>
    </location>
</feature>
<comment type="caution">
    <text evidence="3">The sequence shown here is derived from an EMBL/GenBank/DDBJ whole genome shotgun (WGS) entry which is preliminary data.</text>
</comment>
<dbReference type="Proteomes" id="UP000683360">
    <property type="component" value="Unassembled WGS sequence"/>
</dbReference>
<keyword evidence="4" id="KW-1185">Reference proteome</keyword>
<reference evidence="3" key="1">
    <citation type="submission" date="2021-03" db="EMBL/GenBank/DDBJ databases">
        <authorList>
            <person name="Bekaert M."/>
        </authorList>
    </citation>
    <scope>NUCLEOTIDE SEQUENCE</scope>
</reference>
<dbReference type="AlphaFoldDB" id="A0A8S3Q5Y8"/>
<organism evidence="3 4">
    <name type="scientific">Mytilus edulis</name>
    <name type="common">Blue mussel</name>
    <dbReference type="NCBI Taxonomy" id="6550"/>
    <lineage>
        <taxon>Eukaryota</taxon>
        <taxon>Metazoa</taxon>
        <taxon>Spiralia</taxon>
        <taxon>Lophotrochozoa</taxon>
        <taxon>Mollusca</taxon>
        <taxon>Bivalvia</taxon>
        <taxon>Autobranchia</taxon>
        <taxon>Pteriomorphia</taxon>
        <taxon>Mytilida</taxon>
        <taxon>Mytiloidea</taxon>
        <taxon>Mytilidae</taxon>
        <taxon>Mytilinae</taxon>
        <taxon>Mytilus</taxon>
    </lineage>
</organism>
<accession>A0A8S3Q5Y8</accession>